<accession>A0ACB8U1I7</accession>
<protein>
    <submittedName>
        <fullName evidence="1">Uncharacterized protein</fullName>
    </submittedName>
</protein>
<dbReference type="Proteomes" id="UP001055072">
    <property type="component" value="Unassembled WGS sequence"/>
</dbReference>
<organism evidence="1 2">
    <name type="scientific">Irpex rosettiformis</name>
    <dbReference type="NCBI Taxonomy" id="378272"/>
    <lineage>
        <taxon>Eukaryota</taxon>
        <taxon>Fungi</taxon>
        <taxon>Dikarya</taxon>
        <taxon>Basidiomycota</taxon>
        <taxon>Agaricomycotina</taxon>
        <taxon>Agaricomycetes</taxon>
        <taxon>Polyporales</taxon>
        <taxon>Irpicaceae</taxon>
        <taxon>Irpex</taxon>
    </lineage>
</organism>
<reference evidence="1" key="1">
    <citation type="journal article" date="2021" name="Environ. Microbiol.">
        <title>Gene family expansions and transcriptome signatures uncover fungal adaptations to wood decay.</title>
        <authorList>
            <person name="Hage H."/>
            <person name="Miyauchi S."/>
            <person name="Viragh M."/>
            <person name="Drula E."/>
            <person name="Min B."/>
            <person name="Chaduli D."/>
            <person name="Navarro D."/>
            <person name="Favel A."/>
            <person name="Norest M."/>
            <person name="Lesage-Meessen L."/>
            <person name="Balint B."/>
            <person name="Merenyi Z."/>
            <person name="de Eugenio L."/>
            <person name="Morin E."/>
            <person name="Martinez A.T."/>
            <person name="Baldrian P."/>
            <person name="Stursova M."/>
            <person name="Martinez M.J."/>
            <person name="Novotny C."/>
            <person name="Magnuson J.K."/>
            <person name="Spatafora J.W."/>
            <person name="Maurice S."/>
            <person name="Pangilinan J."/>
            <person name="Andreopoulos W."/>
            <person name="LaButti K."/>
            <person name="Hundley H."/>
            <person name="Na H."/>
            <person name="Kuo A."/>
            <person name="Barry K."/>
            <person name="Lipzen A."/>
            <person name="Henrissat B."/>
            <person name="Riley R."/>
            <person name="Ahrendt S."/>
            <person name="Nagy L.G."/>
            <person name="Grigoriev I.V."/>
            <person name="Martin F."/>
            <person name="Rosso M.N."/>
        </authorList>
    </citation>
    <scope>NUCLEOTIDE SEQUENCE</scope>
    <source>
        <strain evidence="1">CBS 384.51</strain>
    </source>
</reference>
<name>A0ACB8U1I7_9APHY</name>
<gene>
    <name evidence="1" type="ORF">BDY19DRAFT_907107</name>
</gene>
<evidence type="ECO:0000313" key="1">
    <source>
        <dbReference type="EMBL" id="KAI0088146.1"/>
    </source>
</evidence>
<comment type="caution">
    <text evidence="1">The sequence shown here is derived from an EMBL/GenBank/DDBJ whole genome shotgun (WGS) entry which is preliminary data.</text>
</comment>
<proteinExistence type="predicted"/>
<sequence length="551" mass="62004">MVSVTAKGEATISHLPAEVLLLVFKIYSMVEWRGGDVPWIKITHVCRAWRETALSAAALWSYIRLTPSTALDRVAAWLERSQRTPLTVISLFSLNVRRNPQENDINELIMRQLDRIRELEMYLPDATAIQSVDAMSNYPQLRSFACYLMLDAPHDTEFPLLPYFDTMFPNLTSLAVRNFRINIGAGQFPANLTSLILFEGNPATYATAGQVLDILRRLPLLEEFTIGKGKLLDEGVLSLASVSLSTVNLPHLRHLSIAEHIRPFIHLITHLAVPKGLHFHMNIQVTPDSMPIIASTAATSVIANWIKQVNLPWHTACFQLEAFSDEDDEGSGASDSLMFTASSVGDATALFGSHRQDLSSLTLEEAEPAMDGFWDDGYMDMLFHAFDYSSVKTLVVNADEGRPNISMTFSKFEQVETLYVVGNSMSCATDCLGFFDQRHTQEKLVFPRLKTLYLCDLYFEDYGSGESDQFYIREMLVDRARKGARLERLVIGECREVELEDFSELGNSIAVAWATEEELKVVYDRSERSVDELAVQEGIQQVSYSDDGEYE</sequence>
<evidence type="ECO:0000313" key="2">
    <source>
        <dbReference type="Proteomes" id="UP001055072"/>
    </source>
</evidence>
<dbReference type="EMBL" id="MU274915">
    <property type="protein sequence ID" value="KAI0088146.1"/>
    <property type="molecule type" value="Genomic_DNA"/>
</dbReference>
<keyword evidence="2" id="KW-1185">Reference proteome</keyword>